<dbReference type="PANTHER" id="PTHR14211">
    <property type="entry name" value="GLIOMA SUPPRESSOR CANDIDATE REGION GENE 2"/>
    <property type="match status" value="1"/>
</dbReference>
<accession>A0A1J4MF44</accession>
<dbReference type="GO" id="GO:0005654">
    <property type="term" value="C:nucleoplasm"/>
    <property type="evidence" value="ECO:0007669"/>
    <property type="project" value="UniProtKB-SubCell"/>
</dbReference>
<name>A0A1J4MF44_9CRYT</name>
<sequence length="398" mass="45988">MVQTKKKFKKIALGDDIDVCERELIGKNIDDTLSSGKLFTFDNEIPLDLCNNLNHQGKNFNHTIQKVNNKEPLNKKNAKSSLQKRSFRKICSVNKDELDIWGDSIPDLDIIKSSMNYPSKLLKSKGPSIQLPHSGQSINPLESDRQDVLFKSFSVLNASTLSKNSNNLSTSLVNSFISNYYEPSEVLNLTETQKYYLVNSLLKGKILKLGSIDNLELIKDTQDEDNISYTQRRNNGIRKKRSEINKEIRRKKELVLKEEKTIIKKLNKDIQNIDIIIQDIDRFDCHLESRKIYLSILREQIDSAKRLGILSKIKIGRNTYKEIPIRTLSKVDIQSSNGSLRKLHIENKSLSKDIVSNIYRRGLTEIPPVNDAQYGRRLQKLLRRNRRSKKITKKVRFF</sequence>
<dbReference type="GeneID" id="39978215"/>
<gene>
    <name evidence="7" type="ORF">cubi_01424</name>
</gene>
<dbReference type="Proteomes" id="UP000186176">
    <property type="component" value="Unassembled WGS sequence"/>
</dbReference>
<evidence type="ECO:0000256" key="4">
    <source>
        <dbReference type="ARBA" id="ARBA00018339"/>
    </source>
</evidence>
<dbReference type="EMBL" id="LRBP01000025">
    <property type="protein sequence ID" value="OII72091.1"/>
    <property type="molecule type" value="Genomic_DNA"/>
</dbReference>
<evidence type="ECO:0000256" key="2">
    <source>
        <dbReference type="ARBA" id="ARBA00004642"/>
    </source>
</evidence>
<dbReference type="AlphaFoldDB" id="A0A1J4MF44"/>
<evidence type="ECO:0000256" key="1">
    <source>
        <dbReference type="ARBA" id="ARBA00004604"/>
    </source>
</evidence>
<dbReference type="GO" id="GO:0005730">
    <property type="term" value="C:nucleolus"/>
    <property type="evidence" value="ECO:0007669"/>
    <property type="project" value="UniProtKB-SubCell"/>
</dbReference>
<keyword evidence="8" id="KW-1185">Reference proteome</keyword>
<evidence type="ECO:0000313" key="8">
    <source>
        <dbReference type="Proteomes" id="UP000186176"/>
    </source>
</evidence>
<dbReference type="RefSeq" id="XP_028873663.1">
    <property type="nucleotide sequence ID" value="XM_029018436.1"/>
</dbReference>
<protein>
    <recommendedName>
        <fullName evidence="4">Ribosome biogenesis protein NOP53</fullName>
    </recommendedName>
</protein>
<evidence type="ECO:0000313" key="7">
    <source>
        <dbReference type="EMBL" id="OII72091.1"/>
    </source>
</evidence>
<dbReference type="VEuPathDB" id="CryptoDB:cubi_01424"/>
<dbReference type="InterPro" id="IPR011687">
    <property type="entry name" value="Nop53/GLTSCR2"/>
</dbReference>
<evidence type="ECO:0000256" key="5">
    <source>
        <dbReference type="ARBA" id="ARBA00022517"/>
    </source>
</evidence>
<evidence type="ECO:0000256" key="3">
    <source>
        <dbReference type="ARBA" id="ARBA00008838"/>
    </source>
</evidence>
<dbReference type="GO" id="GO:0008097">
    <property type="term" value="F:5S rRNA binding"/>
    <property type="evidence" value="ECO:0007669"/>
    <property type="project" value="TreeGrafter"/>
</dbReference>
<comment type="subcellular location">
    <subcellularLocation>
        <location evidence="1">Nucleus</location>
        <location evidence="1">Nucleolus</location>
    </subcellularLocation>
    <subcellularLocation>
        <location evidence="2">Nucleus</location>
        <location evidence="2">Nucleoplasm</location>
    </subcellularLocation>
</comment>
<evidence type="ECO:0000256" key="6">
    <source>
        <dbReference type="ARBA" id="ARBA00023242"/>
    </source>
</evidence>
<proteinExistence type="inferred from homology"/>
<reference evidence="7 8" key="1">
    <citation type="submission" date="2016-10" db="EMBL/GenBank/DDBJ databases">
        <title>Reductive evolution of mitochondrial metabolism and differential evolution of invasion-related proteins in Cryptosporidium.</title>
        <authorList>
            <person name="Liu S."/>
            <person name="Roellig D.M."/>
            <person name="Guo Y."/>
            <person name="Li N."/>
            <person name="Frace M.A."/>
            <person name="Tang K."/>
            <person name="Zhang L."/>
            <person name="Feng Y."/>
            <person name="Xiao L."/>
        </authorList>
    </citation>
    <scope>NUCLEOTIDE SEQUENCE [LARGE SCALE GENOMIC DNA]</scope>
    <source>
        <strain evidence="7">39726</strain>
    </source>
</reference>
<keyword evidence="6" id="KW-0539">Nucleus</keyword>
<comment type="similarity">
    <text evidence="3">Belongs to the NOP53 family.</text>
</comment>
<comment type="caution">
    <text evidence="7">The sequence shown here is derived from an EMBL/GenBank/DDBJ whole genome shotgun (WGS) entry which is preliminary data.</text>
</comment>
<dbReference type="OrthoDB" id="342649at2759"/>
<keyword evidence="5" id="KW-0690">Ribosome biogenesis</keyword>
<dbReference type="GO" id="GO:0006364">
    <property type="term" value="P:rRNA processing"/>
    <property type="evidence" value="ECO:0007669"/>
    <property type="project" value="TreeGrafter"/>
</dbReference>
<organism evidence="7 8">
    <name type="scientific">Cryptosporidium ubiquitum</name>
    <dbReference type="NCBI Taxonomy" id="857276"/>
    <lineage>
        <taxon>Eukaryota</taxon>
        <taxon>Sar</taxon>
        <taxon>Alveolata</taxon>
        <taxon>Apicomplexa</taxon>
        <taxon>Conoidasida</taxon>
        <taxon>Coccidia</taxon>
        <taxon>Eucoccidiorida</taxon>
        <taxon>Eimeriorina</taxon>
        <taxon>Cryptosporidiidae</taxon>
        <taxon>Cryptosporidium</taxon>
    </lineage>
</organism>
<dbReference type="Pfam" id="PF07767">
    <property type="entry name" value="Nop53"/>
    <property type="match status" value="1"/>
</dbReference>
<dbReference type="GO" id="GO:0000027">
    <property type="term" value="P:ribosomal large subunit assembly"/>
    <property type="evidence" value="ECO:0007669"/>
    <property type="project" value="TreeGrafter"/>
</dbReference>
<dbReference type="PANTHER" id="PTHR14211:SF7">
    <property type="entry name" value="RIBOSOME BIOGENESIS PROTEIN NOP53"/>
    <property type="match status" value="1"/>
</dbReference>